<dbReference type="InterPro" id="IPR008984">
    <property type="entry name" value="SMAD_FHA_dom_sf"/>
</dbReference>
<name>A0A8D9F478_9HEMI</name>
<dbReference type="SUPFAM" id="SSF50729">
    <property type="entry name" value="PH domain-like"/>
    <property type="match status" value="1"/>
</dbReference>
<feature type="coiled-coil region" evidence="1">
    <location>
        <begin position="629"/>
        <end position="656"/>
    </location>
</feature>
<dbReference type="EMBL" id="HBUF01601900">
    <property type="protein sequence ID" value="CAG6776327.1"/>
    <property type="molecule type" value="Transcribed_RNA"/>
</dbReference>
<feature type="region of interest" description="Disordered" evidence="2">
    <location>
        <begin position="1072"/>
        <end position="1149"/>
    </location>
</feature>
<dbReference type="InterPro" id="IPR000253">
    <property type="entry name" value="FHA_dom"/>
</dbReference>
<feature type="domain" description="PH" evidence="3">
    <location>
        <begin position="1195"/>
        <end position="1297"/>
    </location>
</feature>
<organism evidence="4">
    <name type="scientific">Cacopsylla melanoneura</name>
    <dbReference type="NCBI Taxonomy" id="428564"/>
    <lineage>
        <taxon>Eukaryota</taxon>
        <taxon>Metazoa</taxon>
        <taxon>Ecdysozoa</taxon>
        <taxon>Arthropoda</taxon>
        <taxon>Hexapoda</taxon>
        <taxon>Insecta</taxon>
        <taxon>Pterygota</taxon>
        <taxon>Neoptera</taxon>
        <taxon>Paraneoptera</taxon>
        <taxon>Hemiptera</taxon>
        <taxon>Sternorrhyncha</taxon>
        <taxon>Psylloidea</taxon>
        <taxon>Psyllidae</taxon>
        <taxon>Psyllinae</taxon>
        <taxon>Cacopsylla</taxon>
    </lineage>
</organism>
<keyword evidence="1" id="KW-0175">Coiled coil</keyword>
<feature type="compositionally biased region" description="Low complexity" evidence="2">
    <location>
        <begin position="1097"/>
        <end position="1115"/>
    </location>
</feature>
<sequence length="1306" mass="146580">MAGKTIEVEESGRALKVHTHTPHLVSLGGGRWSTAVTLHQIPDGRQSVGSTTASDIVIKGKGVEPVHCYLENEQGSVTLYPIDSCDVTVDGTPLFSATKLTQGSTVCIGKNSSFRYNNPAEASVMKKSLSDSFRRKSSTKRPNKSSKSSQQQQHDSWDSLTSADELLANLISPKVFPSNSVTVNSPASFVLGPNKFPTHHTTGTKPPLDLELSNGHPSLSPVSPHRNITTPSPAFDRNPSYSSSKPTSAPQTPVSRNKTLAPLDITQGVHNGGTGLDQARVDLEAEQVRLEEILNLCHDYEKQIQWERNHKPQPNRIITNGSLPRDKRLHSPTIVPSPVHAQTFNFENLPPTPNNSDIMSNPTTPQPGTLSHPGSPRTRIKTTVGNNEYTSPSSSMKQTEHSLDILEKKLALLNDIELICSLNKTNGTNHNQYTQDKSTSTVQRNNTGNDMDCMSRSYHGFTLHSNGNSNSNGTDTMDNAIPIPTSQQNGGYKNTNYSIQEDPEPPDDSLSDVMSKSLNLGPAPLLEPLGSVMSRSFNGNPSLGSVNNQNNNVYTGCNQGSKATNKYLLNSLLYNNTKPNNKNNARHFANNYATLKKDNNINSETNNAAFYYTNSIDRRAHKPYHNHSLSNKQEILEKEKQKIEGLVTELEALVKSPNTTRTPSNVNGILNTSRLNYTANSSNNSASSHTSNLNYSNNSASSQSSNLNNVLNTSSLTSDQFILPLEDIDVVLKKQRASMNGDLDELKEKRGQLLSELNEIKANVQEIQQQEQELSRELEMEKAFLDAEWKAENDLLKKDERRVTSLKEKIEECEQQMDKCKQQQKERQLHCKQSLEQQQSVLKTLQQQLNNCADTMRHDLNESITQQQELLESEKKSFEDLEFSLLEEEADWLSRREELQRELNDATRNVNTRQSKLSELCAGRESIARNAADETATLNTQLMKHLRRIEETRTKLREVDATLKDISKIRGFEFTPASSDTEEDDHKDTKKQSQDDIDRISRVTSDAPIMETNSNSLGRRTIASLQEIEKHRQLHLAKQGSLVIEEERKRVLELKKRVQEEVKMQWENDHRKLNDELSPSETNDPISEVFDKLGVGSDHPLSSSSVSPDSMYSKSITSSSFRDQKEDRDPESRPMSDSSAYSEDQLSVRLRSSKSNIQRPLTRYLPFRGDSLDLRQHIEAAGHQLDACPQLALDGTTARGYLNKMAGRFHHWNKRWFVFDRTKRSLAYYSDRSEKKQRGVTYFRCIEEVYVDHLNSVKSPSPHLTFVVKSSDRTFHLMAPSPEAMRIWIDVIFSGAEGYQEYGHGT</sequence>
<protein>
    <submittedName>
        <fullName evidence="4">Pleckstrin homology-like domain family B member 1</fullName>
    </submittedName>
</protein>
<dbReference type="EMBL" id="HBUF01601897">
    <property type="protein sequence ID" value="CAG6776322.1"/>
    <property type="molecule type" value="Transcribed_RNA"/>
</dbReference>
<dbReference type="InterPro" id="IPR027267">
    <property type="entry name" value="AH/BAR_dom_sf"/>
</dbReference>
<feature type="compositionally biased region" description="Basic and acidic residues" evidence="2">
    <location>
        <begin position="1122"/>
        <end position="1134"/>
    </location>
</feature>
<feature type="region of interest" description="Disordered" evidence="2">
    <location>
        <begin position="679"/>
        <end position="706"/>
    </location>
</feature>
<feature type="compositionally biased region" description="Polar residues" evidence="2">
    <location>
        <begin position="239"/>
        <end position="256"/>
    </location>
</feature>
<evidence type="ECO:0000313" key="4">
    <source>
        <dbReference type="EMBL" id="CAG6776322.1"/>
    </source>
</evidence>
<dbReference type="PANTHER" id="PTHR12156:SF5">
    <property type="entry name" value="FI18040P1"/>
    <property type="match status" value="1"/>
</dbReference>
<dbReference type="PANTHER" id="PTHR12156">
    <property type="entry name" value="PLECKSTRIN HOMOLOGY-LIKE DOMAIN, FAMILY B, MEMBER 3"/>
    <property type="match status" value="1"/>
</dbReference>
<feature type="compositionally biased region" description="Acidic residues" evidence="2">
    <location>
        <begin position="501"/>
        <end position="510"/>
    </location>
</feature>
<proteinExistence type="predicted"/>
<dbReference type="PROSITE" id="PS50003">
    <property type="entry name" value="PH_DOMAIN"/>
    <property type="match status" value="1"/>
</dbReference>
<feature type="compositionally biased region" description="Polar residues" evidence="2">
    <location>
        <begin position="484"/>
        <end position="499"/>
    </location>
</feature>
<feature type="region of interest" description="Disordered" evidence="2">
    <location>
        <begin position="464"/>
        <end position="512"/>
    </location>
</feature>
<reference evidence="4" key="1">
    <citation type="submission" date="2021-05" db="EMBL/GenBank/DDBJ databases">
        <authorList>
            <person name="Alioto T."/>
            <person name="Alioto T."/>
            <person name="Gomez Garrido J."/>
        </authorList>
    </citation>
    <scope>NUCLEOTIDE SEQUENCE</scope>
</reference>
<evidence type="ECO:0000256" key="2">
    <source>
        <dbReference type="SAM" id="MobiDB-lite"/>
    </source>
</evidence>
<dbReference type="Pfam" id="PF00169">
    <property type="entry name" value="PH"/>
    <property type="match status" value="1"/>
</dbReference>
<feature type="region of interest" description="Disordered" evidence="2">
    <location>
        <begin position="125"/>
        <end position="159"/>
    </location>
</feature>
<feature type="region of interest" description="Disordered" evidence="2">
    <location>
        <begin position="974"/>
        <end position="1005"/>
    </location>
</feature>
<dbReference type="SMART" id="SM00233">
    <property type="entry name" value="PH"/>
    <property type="match status" value="1"/>
</dbReference>
<accession>A0A8D9F478</accession>
<feature type="region of interest" description="Disordered" evidence="2">
    <location>
        <begin position="196"/>
        <end position="256"/>
    </location>
</feature>
<feature type="compositionally biased region" description="Polar residues" evidence="2">
    <location>
        <begin position="381"/>
        <end position="396"/>
    </location>
</feature>
<feature type="coiled-coil region" evidence="1">
    <location>
        <begin position="276"/>
        <end position="303"/>
    </location>
</feature>
<feature type="coiled-coil region" evidence="1">
    <location>
        <begin position="889"/>
        <end position="916"/>
    </location>
</feature>
<dbReference type="Gene3D" id="2.30.29.30">
    <property type="entry name" value="Pleckstrin-homology domain (PH domain)/Phosphotyrosine-binding domain (PTB)"/>
    <property type="match status" value="1"/>
</dbReference>
<dbReference type="SUPFAM" id="SSF49879">
    <property type="entry name" value="SMAD/FHA domain"/>
    <property type="match status" value="1"/>
</dbReference>
<feature type="compositionally biased region" description="Basic residues" evidence="2">
    <location>
        <begin position="135"/>
        <end position="144"/>
    </location>
</feature>
<evidence type="ECO:0000259" key="3">
    <source>
        <dbReference type="PROSITE" id="PS50003"/>
    </source>
</evidence>
<feature type="compositionally biased region" description="Basic and acidic residues" evidence="2">
    <location>
        <begin position="984"/>
        <end position="1001"/>
    </location>
</feature>
<dbReference type="SUPFAM" id="SSF103657">
    <property type="entry name" value="BAR/IMD domain-like"/>
    <property type="match status" value="1"/>
</dbReference>
<feature type="region of interest" description="Disordered" evidence="2">
    <location>
        <begin position="351"/>
        <end position="396"/>
    </location>
</feature>
<dbReference type="InterPro" id="IPR011993">
    <property type="entry name" value="PH-like_dom_sf"/>
</dbReference>
<feature type="compositionally biased region" description="Polar residues" evidence="2">
    <location>
        <begin position="215"/>
        <end position="232"/>
    </location>
</feature>
<dbReference type="InterPro" id="IPR052212">
    <property type="entry name" value="PH-like_domain"/>
</dbReference>
<dbReference type="Pfam" id="PF00498">
    <property type="entry name" value="FHA"/>
    <property type="match status" value="1"/>
</dbReference>
<evidence type="ECO:0000256" key="1">
    <source>
        <dbReference type="SAM" id="Coils"/>
    </source>
</evidence>
<dbReference type="Gene3D" id="2.60.200.20">
    <property type="match status" value="1"/>
</dbReference>
<dbReference type="InterPro" id="IPR001849">
    <property type="entry name" value="PH_domain"/>
</dbReference>
<feature type="compositionally biased region" description="Polar residues" evidence="2">
    <location>
        <begin position="354"/>
        <end position="369"/>
    </location>
</feature>
<feature type="coiled-coil region" evidence="1">
    <location>
        <begin position="736"/>
        <end position="855"/>
    </location>
</feature>
<feature type="compositionally biased region" description="Polar residues" evidence="2">
    <location>
        <begin position="1135"/>
        <end position="1145"/>
    </location>
</feature>